<protein>
    <submittedName>
        <fullName evidence="1">Uncharacterized protein</fullName>
    </submittedName>
</protein>
<dbReference type="EMBL" id="ABOX02000022">
    <property type="protein sequence ID" value="EEF59904.1"/>
    <property type="molecule type" value="Genomic_DNA"/>
</dbReference>
<dbReference type="Proteomes" id="UP000003688">
    <property type="component" value="Unassembled WGS sequence"/>
</dbReference>
<gene>
    <name evidence="1" type="ORF">Cflav_PD2708</name>
</gene>
<keyword evidence="2" id="KW-1185">Reference proteome</keyword>
<evidence type="ECO:0000313" key="2">
    <source>
        <dbReference type="Proteomes" id="UP000003688"/>
    </source>
</evidence>
<dbReference type="AlphaFoldDB" id="B9XJM8"/>
<name>B9XJM8_PEDPL</name>
<accession>B9XJM8</accession>
<comment type="caution">
    <text evidence="1">The sequence shown here is derived from an EMBL/GenBank/DDBJ whole genome shotgun (WGS) entry which is preliminary data.</text>
</comment>
<evidence type="ECO:0000313" key="1">
    <source>
        <dbReference type="EMBL" id="EEF59904.1"/>
    </source>
</evidence>
<reference evidence="1 2" key="1">
    <citation type="journal article" date="2011" name="J. Bacteriol.">
        <title>Genome sequence of 'Pedosphaera parvula' Ellin514, an aerobic Verrucomicrobial isolate from pasture soil.</title>
        <authorList>
            <person name="Kant R."/>
            <person name="van Passel M.W."/>
            <person name="Sangwan P."/>
            <person name="Palva A."/>
            <person name="Lucas S."/>
            <person name="Copeland A."/>
            <person name="Lapidus A."/>
            <person name="Glavina Del Rio T."/>
            <person name="Dalin E."/>
            <person name="Tice H."/>
            <person name="Bruce D."/>
            <person name="Goodwin L."/>
            <person name="Pitluck S."/>
            <person name="Chertkov O."/>
            <person name="Larimer F.W."/>
            <person name="Land M.L."/>
            <person name="Hauser L."/>
            <person name="Brettin T.S."/>
            <person name="Detter J.C."/>
            <person name="Han S."/>
            <person name="de Vos W.M."/>
            <person name="Janssen P.H."/>
            <person name="Smidt H."/>
        </authorList>
    </citation>
    <scope>NUCLEOTIDE SEQUENCE [LARGE SCALE GENOMIC DNA]</scope>
    <source>
        <strain evidence="1 2">Ellin514</strain>
    </source>
</reference>
<proteinExistence type="predicted"/>
<sequence>MPPTVQNRIWKLLGKAHFNTYLKGILIGLHLVFTGGATCFWKRLIAHQILSQSTAFTIPDRLFWTAVIYGTACYRLMDCSHILDASGFPGQKVDPRSEC</sequence>
<organism evidence="1 2">
    <name type="scientific">Pedosphaera parvula (strain Ellin514)</name>
    <dbReference type="NCBI Taxonomy" id="320771"/>
    <lineage>
        <taxon>Bacteria</taxon>
        <taxon>Pseudomonadati</taxon>
        <taxon>Verrucomicrobiota</taxon>
        <taxon>Pedosphaerae</taxon>
        <taxon>Pedosphaerales</taxon>
        <taxon>Pedosphaeraceae</taxon>
        <taxon>Pedosphaera</taxon>
    </lineage>
</organism>